<dbReference type="InterPro" id="IPR007361">
    <property type="entry name" value="DUF427"/>
</dbReference>
<evidence type="ECO:0000313" key="2">
    <source>
        <dbReference type="EMBL" id="KZV98868.1"/>
    </source>
</evidence>
<evidence type="ECO:0000259" key="1">
    <source>
        <dbReference type="Pfam" id="PF04248"/>
    </source>
</evidence>
<dbReference type="PANTHER" id="PTHR34310:SF5">
    <property type="entry name" value="DUF427 DOMAIN PROTEIN (AFU_ORTHOLOGUE AFUA_3G02220)"/>
    <property type="match status" value="1"/>
</dbReference>
<dbReference type="Gene3D" id="2.170.150.40">
    <property type="entry name" value="Domain of unknown function (DUF427)"/>
    <property type="match status" value="1"/>
</dbReference>
<dbReference type="EMBL" id="KV425914">
    <property type="protein sequence ID" value="KZV98868.1"/>
    <property type="molecule type" value="Genomic_DNA"/>
</dbReference>
<dbReference type="OrthoDB" id="18996at2759"/>
<dbReference type="InterPro" id="IPR038694">
    <property type="entry name" value="DUF427_sf"/>
</dbReference>
<dbReference type="Pfam" id="PF04248">
    <property type="entry name" value="NTP_transf_9"/>
    <property type="match status" value="1"/>
</dbReference>
<dbReference type="AlphaFoldDB" id="A0A165M7H5"/>
<proteinExistence type="predicted"/>
<organism evidence="2 3">
    <name type="scientific">Exidia glandulosa HHB12029</name>
    <dbReference type="NCBI Taxonomy" id="1314781"/>
    <lineage>
        <taxon>Eukaryota</taxon>
        <taxon>Fungi</taxon>
        <taxon>Dikarya</taxon>
        <taxon>Basidiomycota</taxon>
        <taxon>Agaricomycotina</taxon>
        <taxon>Agaricomycetes</taxon>
        <taxon>Auriculariales</taxon>
        <taxon>Exidiaceae</taxon>
        <taxon>Exidia</taxon>
    </lineage>
</organism>
<name>A0A165M7H5_EXIGL</name>
<accession>A0A165M7H5</accession>
<dbReference type="PANTHER" id="PTHR34310">
    <property type="entry name" value="DUF427 DOMAIN PROTEIN (AFU_ORTHOLOGUE AFUA_3G02220)"/>
    <property type="match status" value="1"/>
</dbReference>
<sequence length="94" mass="10310">MVKVTLDGTLIAESDATVVVEGNHYFPPESVKKEFFSDSATSTGCPWKGQASYYNATVEGKVVKDVAWYYPTPKDAASNIKNHVAFYKNKVSIA</sequence>
<dbReference type="Proteomes" id="UP000077266">
    <property type="component" value="Unassembled WGS sequence"/>
</dbReference>
<evidence type="ECO:0000313" key="3">
    <source>
        <dbReference type="Proteomes" id="UP000077266"/>
    </source>
</evidence>
<gene>
    <name evidence="2" type="ORF">EXIGLDRAFT_641101</name>
</gene>
<feature type="domain" description="DUF427" evidence="1">
    <location>
        <begin position="2"/>
        <end position="88"/>
    </location>
</feature>
<reference evidence="2 3" key="1">
    <citation type="journal article" date="2016" name="Mol. Biol. Evol.">
        <title>Comparative Genomics of Early-Diverging Mushroom-Forming Fungi Provides Insights into the Origins of Lignocellulose Decay Capabilities.</title>
        <authorList>
            <person name="Nagy L.G."/>
            <person name="Riley R."/>
            <person name="Tritt A."/>
            <person name="Adam C."/>
            <person name="Daum C."/>
            <person name="Floudas D."/>
            <person name="Sun H."/>
            <person name="Yadav J.S."/>
            <person name="Pangilinan J."/>
            <person name="Larsson K.H."/>
            <person name="Matsuura K."/>
            <person name="Barry K."/>
            <person name="Labutti K."/>
            <person name="Kuo R."/>
            <person name="Ohm R.A."/>
            <person name="Bhattacharya S.S."/>
            <person name="Shirouzu T."/>
            <person name="Yoshinaga Y."/>
            <person name="Martin F.M."/>
            <person name="Grigoriev I.V."/>
            <person name="Hibbett D.S."/>
        </authorList>
    </citation>
    <scope>NUCLEOTIDE SEQUENCE [LARGE SCALE GENOMIC DNA]</scope>
    <source>
        <strain evidence="2 3">HHB12029</strain>
    </source>
</reference>
<keyword evidence="3" id="KW-1185">Reference proteome</keyword>
<dbReference type="InParanoid" id="A0A165M7H5"/>
<protein>
    <submittedName>
        <fullName evidence="2">DUF427-domain-containing protein</fullName>
    </submittedName>
</protein>